<dbReference type="AlphaFoldDB" id="A0A8I0DUI6"/>
<dbReference type="Pfam" id="PF00486">
    <property type="entry name" value="Trans_reg_C"/>
    <property type="match status" value="1"/>
</dbReference>
<keyword evidence="3" id="KW-0902">Two-component regulatory system</keyword>
<dbReference type="Pfam" id="PF00072">
    <property type="entry name" value="Response_reg"/>
    <property type="match status" value="1"/>
</dbReference>
<keyword evidence="4" id="KW-0805">Transcription regulation</keyword>
<dbReference type="SMART" id="SM00862">
    <property type="entry name" value="Trans_reg_C"/>
    <property type="match status" value="1"/>
</dbReference>
<dbReference type="Proteomes" id="UP000615234">
    <property type="component" value="Unassembled WGS sequence"/>
</dbReference>
<feature type="domain" description="Response regulatory" evidence="10">
    <location>
        <begin position="26"/>
        <end position="140"/>
    </location>
</feature>
<dbReference type="CDD" id="cd00383">
    <property type="entry name" value="trans_reg_C"/>
    <property type="match status" value="1"/>
</dbReference>
<evidence type="ECO:0000256" key="1">
    <source>
        <dbReference type="ARBA" id="ARBA00018672"/>
    </source>
</evidence>
<reference evidence="12 13" key="1">
    <citation type="submission" date="2020-08" db="EMBL/GenBank/DDBJ databases">
        <title>Genome public.</title>
        <authorList>
            <person name="Liu C."/>
            <person name="Sun Q."/>
        </authorList>
    </citation>
    <scope>NUCLEOTIDE SEQUENCE [LARGE SCALE GENOMIC DNA]</scope>
    <source>
        <strain evidence="12 13">NSJ-10</strain>
    </source>
</reference>
<keyword evidence="6" id="KW-0804">Transcription</keyword>
<keyword evidence="5 9" id="KW-0238">DNA-binding</keyword>
<dbReference type="InterPro" id="IPR016032">
    <property type="entry name" value="Sig_transdc_resp-reg_C-effctor"/>
</dbReference>
<comment type="caution">
    <text evidence="12">The sequence shown here is derived from an EMBL/GenBank/DDBJ whole genome shotgun (WGS) entry which is preliminary data.</text>
</comment>
<dbReference type="PANTHER" id="PTHR48111">
    <property type="entry name" value="REGULATOR OF RPOS"/>
    <property type="match status" value="1"/>
</dbReference>
<sequence length="253" mass="29198">MDMILKNNKTIDEEKEKGLLSEQEAKILIVDDEKDIRKLVGIYLKKQGYKTLEAENGQMAIDIMKEHSDIDLVIMDIMMPGMSGTESCAAIREFSSVPVLFLTAKTQEPDKNEAYDIGGDDFLSKPFEQSELIRKVKALIRRYNVYKGREDNADGILRVGTISIDPYKRVVTKEDEVIHLTDKEFALLFFLVKNRGRSWNLDELYENIWQEKYLPSSSNTVMVHVLRLRQKIEENPAQPEIIRTIYGKGYQVD</sequence>
<evidence type="ECO:0000256" key="8">
    <source>
        <dbReference type="PROSITE-ProRule" id="PRU00169"/>
    </source>
</evidence>
<dbReference type="GO" id="GO:0006355">
    <property type="term" value="P:regulation of DNA-templated transcription"/>
    <property type="evidence" value="ECO:0007669"/>
    <property type="project" value="InterPro"/>
</dbReference>
<dbReference type="InterPro" id="IPR039420">
    <property type="entry name" value="WalR-like"/>
</dbReference>
<dbReference type="InterPro" id="IPR036388">
    <property type="entry name" value="WH-like_DNA-bd_sf"/>
</dbReference>
<dbReference type="Gene3D" id="1.10.10.10">
    <property type="entry name" value="Winged helix-like DNA-binding domain superfamily/Winged helix DNA-binding domain"/>
    <property type="match status" value="1"/>
</dbReference>
<dbReference type="GO" id="GO:0000156">
    <property type="term" value="F:phosphorelay response regulator activity"/>
    <property type="evidence" value="ECO:0007669"/>
    <property type="project" value="TreeGrafter"/>
</dbReference>
<dbReference type="InterPro" id="IPR001867">
    <property type="entry name" value="OmpR/PhoB-type_DNA-bd"/>
</dbReference>
<proteinExistence type="predicted"/>
<evidence type="ECO:0000256" key="4">
    <source>
        <dbReference type="ARBA" id="ARBA00023015"/>
    </source>
</evidence>
<dbReference type="CDD" id="cd17574">
    <property type="entry name" value="REC_OmpR"/>
    <property type="match status" value="1"/>
</dbReference>
<dbReference type="RefSeq" id="WP_186847432.1">
    <property type="nucleotide sequence ID" value="NZ_JACOOX010000002.1"/>
</dbReference>
<evidence type="ECO:0000313" key="13">
    <source>
        <dbReference type="Proteomes" id="UP000615234"/>
    </source>
</evidence>
<dbReference type="GO" id="GO:0005829">
    <property type="term" value="C:cytosol"/>
    <property type="evidence" value="ECO:0007669"/>
    <property type="project" value="TreeGrafter"/>
</dbReference>
<dbReference type="InterPro" id="IPR001789">
    <property type="entry name" value="Sig_transdc_resp-reg_receiver"/>
</dbReference>
<dbReference type="SUPFAM" id="SSF46894">
    <property type="entry name" value="C-terminal effector domain of the bipartite response regulators"/>
    <property type="match status" value="1"/>
</dbReference>
<dbReference type="FunFam" id="1.10.10.10:FF:000018">
    <property type="entry name" value="DNA-binding response regulator ResD"/>
    <property type="match status" value="1"/>
</dbReference>
<feature type="domain" description="OmpR/PhoB-type" evidence="11">
    <location>
        <begin position="154"/>
        <end position="253"/>
    </location>
</feature>
<dbReference type="SUPFAM" id="SSF52172">
    <property type="entry name" value="CheY-like"/>
    <property type="match status" value="1"/>
</dbReference>
<organism evidence="12 13">
    <name type="scientific">Coprococcus hominis</name>
    <name type="common">ex Liu et al. 2022</name>
    <dbReference type="NCBI Taxonomy" id="2763039"/>
    <lineage>
        <taxon>Bacteria</taxon>
        <taxon>Bacillati</taxon>
        <taxon>Bacillota</taxon>
        <taxon>Clostridia</taxon>
        <taxon>Lachnospirales</taxon>
        <taxon>Lachnospiraceae</taxon>
        <taxon>Coprococcus</taxon>
    </lineage>
</organism>
<evidence type="ECO:0000256" key="6">
    <source>
        <dbReference type="ARBA" id="ARBA00023163"/>
    </source>
</evidence>
<evidence type="ECO:0000256" key="5">
    <source>
        <dbReference type="ARBA" id="ARBA00023125"/>
    </source>
</evidence>
<evidence type="ECO:0000259" key="10">
    <source>
        <dbReference type="PROSITE" id="PS50110"/>
    </source>
</evidence>
<evidence type="ECO:0000259" key="11">
    <source>
        <dbReference type="PROSITE" id="PS51755"/>
    </source>
</evidence>
<dbReference type="PROSITE" id="PS51755">
    <property type="entry name" value="OMPR_PHOB"/>
    <property type="match status" value="1"/>
</dbReference>
<evidence type="ECO:0000256" key="3">
    <source>
        <dbReference type="ARBA" id="ARBA00023012"/>
    </source>
</evidence>
<dbReference type="EMBL" id="JACOOX010000002">
    <property type="protein sequence ID" value="MBC5662141.1"/>
    <property type="molecule type" value="Genomic_DNA"/>
</dbReference>
<dbReference type="Gene3D" id="3.40.50.2300">
    <property type="match status" value="1"/>
</dbReference>
<accession>A0A8I0DUI6</accession>
<feature type="DNA-binding region" description="OmpR/PhoB-type" evidence="9">
    <location>
        <begin position="154"/>
        <end position="253"/>
    </location>
</feature>
<name>A0A8I0DUI6_9FIRM</name>
<dbReference type="GO" id="GO:0032993">
    <property type="term" value="C:protein-DNA complex"/>
    <property type="evidence" value="ECO:0007669"/>
    <property type="project" value="TreeGrafter"/>
</dbReference>
<dbReference type="PANTHER" id="PTHR48111:SF2">
    <property type="entry name" value="RESPONSE REGULATOR SAER"/>
    <property type="match status" value="1"/>
</dbReference>
<protein>
    <recommendedName>
        <fullName evidence="1">Stage 0 sporulation protein A homolog</fullName>
    </recommendedName>
</protein>
<feature type="modified residue" description="4-aspartylphosphate" evidence="8">
    <location>
        <position position="76"/>
    </location>
</feature>
<dbReference type="FunFam" id="3.40.50.2300:FF:000001">
    <property type="entry name" value="DNA-binding response regulator PhoB"/>
    <property type="match status" value="1"/>
</dbReference>
<keyword evidence="13" id="KW-1185">Reference proteome</keyword>
<evidence type="ECO:0000256" key="9">
    <source>
        <dbReference type="PROSITE-ProRule" id="PRU01091"/>
    </source>
</evidence>
<keyword evidence="2 8" id="KW-0597">Phosphoprotein</keyword>
<dbReference type="PROSITE" id="PS50110">
    <property type="entry name" value="RESPONSE_REGULATORY"/>
    <property type="match status" value="1"/>
</dbReference>
<evidence type="ECO:0000256" key="7">
    <source>
        <dbReference type="ARBA" id="ARBA00024867"/>
    </source>
</evidence>
<evidence type="ECO:0000313" key="12">
    <source>
        <dbReference type="EMBL" id="MBC5662141.1"/>
    </source>
</evidence>
<dbReference type="SMART" id="SM00448">
    <property type="entry name" value="REC"/>
    <property type="match status" value="1"/>
</dbReference>
<gene>
    <name evidence="12" type="ORF">H8S09_04415</name>
</gene>
<dbReference type="GO" id="GO:0000976">
    <property type="term" value="F:transcription cis-regulatory region binding"/>
    <property type="evidence" value="ECO:0007669"/>
    <property type="project" value="TreeGrafter"/>
</dbReference>
<evidence type="ECO:0000256" key="2">
    <source>
        <dbReference type="ARBA" id="ARBA00022553"/>
    </source>
</evidence>
<dbReference type="InterPro" id="IPR011006">
    <property type="entry name" value="CheY-like_superfamily"/>
</dbReference>
<comment type="function">
    <text evidence="7">May play the central regulatory role in sporulation. It may be an element of the effector pathway responsible for the activation of sporulation genes in response to nutritional stress. Spo0A may act in concert with spo0H (a sigma factor) to control the expression of some genes that are critical to the sporulation process.</text>
</comment>